<dbReference type="GeneID" id="116559592"/>
<name>A0A6J3IVF9_SAPAP</name>
<evidence type="ECO:0000313" key="3">
    <source>
        <dbReference type="RefSeq" id="XP_032146536.1"/>
    </source>
</evidence>
<dbReference type="Pfam" id="PF15114">
    <property type="entry name" value="UPF0640"/>
    <property type="match status" value="1"/>
</dbReference>
<keyword evidence="1" id="KW-0812">Transmembrane</keyword>
<proteinExistence type="predicted"/>
<evidence type="ECO:0000256" key="1">
    <source>
        <dbReference type="SAM" id="Phobius"/>
    </source>
</evidence>
<keyword evidence="1" id="KW-1133">Transmembrane helix</keyword>
<feature type="transmembrane region" description="Helical" evidence="1">
    <location>
        <begin position="94"/>
        <end position="115"/>
    </location>
</feature>
<dbReference type="Proteomes" id="UP000504640">
    <property type="component" value="Unplaced"/>
</dbReference>
<dbReference type="RefSeq" id="XP_032146536.1">
    <property type="nucleotide sequence ID" value="XM_032290645.1"/>
</dbReference>
<dbReference type="CTD" id="102167511"/>
<dbReference type="PANTHER" id="PTHR35250">
    <property type="entry name" value="SMALL INTEGRAL MEMBRANE PROTEIN 4"/>
    <property type="match status" value="1"/>
</dbReference>
<dbReference type="AlphaFoldDB" id="A0A6J3IVF9"/>
<dbReference type="InterPro" id="IPR028183">
    <property type="entry name" value="UQCC5"/>
</dbReference>
<evidence type="ECO:0000313" key="2">
    <source>
        <dbReference type="Proteomes" id="UP000504640"/>
    </source>
</evidence>
<feature type="transmembrane region" description="Helical" evidence="1">
    <location>
        <begin position="210"/>
        <end position="229"/>
    </location>
</feature>
<sequence length="258" mass="28968">MARELVKNEPIGCAGGWWCPQGPSELVGVLGIWPHVNLLQERGCLQSSRQNHLQKWERASSLCVCACLDGVDLEEKEASWLALQSRLYGRQLRLLTAGPVTLSGALLALFSSLLFTRALQYSDWRLPLAFGGRRPAPALVRVPVSGGGRCSLVAQAAVHGENARGGLGCVRAIQCVVPPYPSPRPRSSMFPKAQVRRILQRVPGKRRFGIYRFLPFFFVLGGTMEWIMINIRVGQETFYDVYRRKASERQYQRRLEDE</sequence>
<protein>
    <submittedName>
        <fullName evidence="3">Small integral membrane protein 4</fullName>
    </submittedName>
</protein>
<reference evidence="3" key="1">
    <citation type="submission" date="2025-08" db="UniProtKB">
        <authorList>
            <consortium name="RefSeq"/>
        </authorList>
    </citation>
    <scope>IDENTIFICATION</scope>
    <source>
        <tissue evidence="3">Blood</tissue>
    </source>
</reference>
<dbReference type="PANTHER" id="PTHR35250:SF1">
    <property type="entry name" value="UBIQUINOL-CYTOCHROME-C REDUCTASE COMPLEX ASSEMBLY FACTOR 5"/>
    <property type="match status" value="1"/>
</dbReference>
<gene>
    <name evidence="3" type="primary">SMIM4</name>
</gene>
<keyword evidence="1" id="KW-0472">Membrane</keyword>
<accession>A0A6J3IVF9</accession>
<organism evidence="2 3">
    <name type="scientific">Sapajus apella</name>
    <name type="common">Brown-capped capuchin</name>
    <name type="synonym">Cebus apella</name>
    <dbReference type="NCBI Taxonomy" id="9515"/>
    <lineage>
        <taxon>Eukaryota</taxon>
        <taxon>Metazoa</taxon>
        <taxon>Chordata</taxon>
        <taxon>Craniata</taxon>
        <taxon>Vertebrata</taxon>
        <taxon>Euteleostomi</taxon>
        <taxon>Mammalia</taxon>
        <taxon>Eutheria</taxon>
        <taxon>Euarchontoglires</taxon>
        <taxon>Primates</taxon>
        <taxon>Haplorrhini</taxon>
        <taxon>Platyrrhini</taxon>
        <taxon>Cebidae</taxon>
        <taxon>Cebinae</taxon>
        <taxon>Sapajus</taxon>
    </lineage>
</organism>
<keyword evidence="2" id="KW-1185">Reference proteome</keyword>